<dbReference type="Proteomes" id="UP001454036">
    <property type="component" value="Unassembled WGS sequence"/>
</dbReference>
<accession>A0AAV3PLY1</accession>
<keyword evidence="5" id="KW-1185">Reference proteome</keyword>
<dbReference type="PROSITE" id="PS51375">
    <property type="entry name" value="PPR"/>
    <property type="match status" value="1"/>
</dbReference>
<comment type="similarity">
    <text evidence="1">Belongs to the PPR family. P subfamily.</text>
</comment>
<feature type="repeat" description="PPR" evidence="3">
    <location>
        <begin position="9"/>
        <end position="43"/>
    </location>
</feature>
<evidence type="ECO:0008006" key="6">
    <source>
        <dbReference type="Google" id="ProtNLM"/>
    </source>
</evidence>
<proteinExistence type="inferred from homology"/>
<evidence type="ECO:0000256" key="2">
    <source>
        <dbReference type="ARBA" id="ARBA00022737"/>
    </source>
</evidence>
<dbReference type="PANTHER" id="PTHR47936">
    <property type="entry name" value="PPR_LONG DOMAIN-CONTAINING PROTEIN"/>
    <property type="match status" value="1"/>
</dbReference>
<reference evidence="4 5" key="1">
    <citation type="submission" date="2024-01" db="EMBL/GenBank/DDBJ databases">
        <title>The complete chloroplast genome sequence of Lithospermum erythrorhizon: insights into the phylogenetic relationship among Boraginaceae species and the maternal lineages of purple gromwells.</title>
        <authorList>
            <person name="Okada T."/>
            <person name="Watanabe K."/>
        </authorList>
    </citation>
    <scope>NUCLEOTIDE SEQUENCE [LARGE SCALE GENOMIC DNA]</scope>
</reference>
<organism evidence="4 5">
    <name type="scientific">Lithospermum erythrorhizon</name>
    <name type="common">Purple gromwell</name>
    <name type="synonym">Lithospermum officinale var. erythrorhizon</name>
    <dbReference type="NCBI Taxonomy" id="34254"/>
    <lineage>
        <taxon>Eukaryota</taxon>
        <taxon>Viridiplantae</taxon>
        <taxon>Streptophyta</taxon>
        <taxon>Embryophyta</taxon>
        <taxon>Tracheophyta</taxon>
        <taxon>Spermatophyta</taxon>
        <taxon>Magnoliopsida</taxon>
        <taxon>eudicotyledons</taxon>
        <taxon>Gunneridae</taxon>
        <taxon>Pentapetalae</taxon>
        <taxon>asterids</taxon>
        <taxon>lamiids</taxon>
        <taxon>Boraginales</taxon>
        <taxon>Boraginaceae</taxon>
        <taxon>Boraginoideae</taxon>
        <taxon>Lithospermeae</taxon>
        <taxon>Lithospermum</taxon>
    </lineage>
</organism>
<dbReference type="NCBIfam" id="TIGR00756">
    <property type="entry name" value="PPR"/>
    <property type="match status" value="1"/>
</dbReference>
<dbReference type="InterPro" id="IPR011990">
    <property type="entry name" value="TPR-like_helical_dom_sf"/>
</dbReference>
<name>A0AAV3PLY1_LITER</name>
<protein>
    <recommendedName>
        <fullName evidence="6">Pentatricopeptide repeat-containing protein</fullName>
    </recommendedName>
</protein>
<evidence type="ECO:0000313" key="4">
    <source>
        <dbReference type="EMBL" id="GAA0152752.1"/>
    </source>
</evidence>
<dbReference type="EMBL" id="BAABME010002040">
    <property type="protein sequence ID" value="GAA0152752.1"/>
    <property type="molecule type" value="Genomic_DNA"/>
</dbReference>
<dbReference type="GO" id="GO:0031930">
    <property type="term" value="P:mitochondria-nucleus signaling pathway"/>
    <property type="evidence" value="ECO:0007669"/>
    <property type="project" value="TreeGrafter"/>
</dbReference>
<evidence type="ECO:0000256" key="1">
    <source>
        <dbReference type="ARBA" id="ARBA00007626"/>
    </source>
</evidence>
<dbReference type="GO" id="GO:0010019">
    <property type="term" value="P:chloroplast-nucleus signaling pathway"/>
    <property type="evidence" value="ECO:0007669"/>
    <property type="project" value="TreeGrafter"/>
</dbReference>
<dbReference type="Pfam" id="PF01535">
    <property type="entry name" value="PPR"/>
    <property type="match status" value="2"/>
</dbReference>
<keyword evidence="2" id="KW-0677">Repeat</keyword>
<dbReference type="PANTHER" id="PTHR47936:SF1">
    <property type="entry name" value="PENTATRICOPEPTIDE REPEAT-CONTAINING PROTEIN GUN1, CHLOROPLASTIC"/>
    <property type="match status" value="1"/>
</dbReference>
<dbReference type="InterPro" id="IPR002885">
    <property type="entry name" value="PPR_rpt"/>
</dbReference>
<dbReference type="GO" id="GO:0009507">
    <property type="term" value="C:chloroplast"/>
    <property type="evidence" value="ECO:0007669"/>
    <property type="project" value="TreeGrafter"/>
</dbReference>
<comment type="caution">
    <text evidence="4">The sequence shown here is derived from an EMBL/GenBank/DDBJ whole genome shotgun (WGS) entry which is preliminary data.</text>
</comment>
<evidence type="ECO:0000313" key="5">
    <source>
        <dbReference type="Proteomes" id="UP001454036"/>
    </source>
</evidence>
<dbReference type="AlphaFoldDB" id="A0AAV3PLY1"/>
<gene>
    <name evidence="4" type="ORF">LIER_11154</name>
</gene>
<sequence length="150" mass="16912">MPKNGVDWDEDMWVEMIGSYGKADMVEKSVKLFQKMGALGMERTIKPHNMLFKVIMRRGRYMMVVRGDEGLGIKPDATTHSTLLPGLCEAQTSLKEMVEKHIEPKENSIFMRLITEHCKAGNLDAAADVLEAMIRLSIPIEAELLHGRIV</sequence>
<dbReference type="Gene3D" id="1.25.40.10">
    <property type="entry name" value="Tetratricopeptide repeat domain"/>
    <property type="match status" value="1"/>
</dbReference>
<evidence type="ECO:0000256" key="3">
    <source>
        <dbReference type="PROSITE-ProRule" id="PRU00708"/>
    </source>
</evidence>